<keyword evidence="3" id="KW-1185">Reference proteome</keyword>
<protein>
    <submittedName>
        <fullName evidence="2">Uncharacterized protein</fullName>
    </submittedName>
</protein>
<accession>A0AAU9PN93</accession>
<feature type="region of interest" description="Disordered" evidence="1">
    <location>
        <begin position="92"/>
        <end position="161"/>
    </location>
</feature>
<comment type="caution">
    <text evidence="2">The sequence shown here is derived from an EMBL/GenBank/DDBJ whole genome shotgun (WGS) entry which is preliminary data.</text>
</comment>
<dbReference type="EMBL" id="CAKMRJ010005745">
    <property type="protein sequence ID" value="CAH1451333.1"/>
    <property type="molecule type" value="Genomic_DNA"/>
</dbReference>
<evidence type="ECO:0000313" key="2">
    <source>
        <dbReference type="EMBL" id="CAH1451333.1"/>
    </source>
</evidence>
<feature type="compositionally biased region" description="Pro residues" evidence="1">
    <location>
        <begin position="101"/>
        <end position="111"/>
    </location>
</feature>
<gene>
    <name evidence="2" type="ORF">LVIROSA_LOCUS36696</name>
</gene>
<evidence type="ECO:0000313" key="3">
    <source>
        <dbReference type="Proteomes" id="UP001157418"/>
    </source>
</evidence>
<reference evidence="2 3" key="1">
    <citation type="submission" date="2022-01" db="EMBL/GenBank/DDBJ databases">
        <authorList>
            <person name="Xiong W."/>
            <person name="Schranz E."/>
        </authorList>
    </citation>
    <scope>NUCLEOTIDE SEQUENCE [LARGE SCALE GENOMIC DNA]</scope>
</reference>
<name>A0AAU9PN93_9ASTR</name>
<organism evidence="2 3">
    <name type="scientific">Lactuca virosa</name>
    <dbReference type="NCBI Taxonomy" id="75947"/>
    <lineage>
        <taxon>Eukaryota</taxon>
        <taxon>Viridiplantae</taxon>
        <taxon>Streptophyta</taxon>
        <taxon>Embryophyta</taxon>
        <taxon>Tracheophyta</taxon>
        <taxon>Spermatophyta</taxon>
        <taxon>Magnoliopsida</taxon>
        <taxon>eudicotyledons</taxon>
        <taxon>Gunneridae</taxon>
        <taxon>Pentapetalae</taxon>
        <taxon>asterids</taxon>
        <taxon>campanulids</taxon>
        <taxon>Asterales</taxon>
        <taxon>Asteraceae</taxon>
        <taxon>Cichorioideae</taxon>
        <taxon>Cichorieae</taxon>
        <taxon>Lactucinae</taxon>
        <taxon>Lactuca</taxon>
    </lineage>
</organism>
<sequence>MSSSLFIYIPIDGAIMDDNTPTTPIVVNPINVAVYEDILFKHRNSGLEAFIQVLKSLPLRYAIVDTAGLLLPNHIYIKRDITAIKEAILPSTSTRTSSSNLPPPSHPPSNDPEPLKDDNNPPTMDAQGEKHVYNDINSDDDLPLSKKHESAASSSDTVKRRKGPKVLNLSKVFTEWGMYIKDARDLALEHNAATREAIRLRKTYSLLAPKAALVKASMSDPTTIIQLFNTKVAKERITLEQFSQGFFLK</sequence>
<dbReference type="AlphaFoldDB" id="A0AAU9PN93"/>
<proteinExistence type="predicted"/>
<dbReference type="Proteomes" id="UP001157418">
    <property type="component" value="Unassembled WGS sequence"/>
</dbReference>
<evidence type="ECO:0000256" key="1">
    <source>
        <dbReference type="SAM" id="MobiDB-lite"/>
    </source>
</evidence>